<dbReference type="InterPro" id="IPR006162">
    <property type="entry name" value="Ppantetheine_attach_site"/>
</dbReference>
<evidence type="ECO:0000313" key="2">
    <source>
        <dbReference type="EMBL" id="KZL88399.1"/>
    </source>
</evidence>
<protein>
    <submittedName>
        <fullName evidence="2">Phosphoadenosine phosphosulfate reductase</fullName>
        <ecNumber evidence="2">1.8.4.8</ecNumber>
    </submittedName>
</protein>
<feature type="domain" description="Phosphoadenosine phosphosulphate reductase" evidence="1">
    <location>
        <begin position="174"/>
        <end position="380"/>
    </location>
</feature>
<organism evidence="2 3">
    <name type="scientific">Clostridium magnum DSM 2767</name>
    <dbReference type="NCBI Taxonomy" id="1121326"/>
    <lineage>
        <taxon>Bacteria</taxon>
        <taxon>Bacillati</taxon>
        <taxon>Bacillota</taxon>
        <taxon>Clostridia</taxon>
        <taxon>Eubacteriales</taxon>
        <taxon>Clostridiaceae</taxon>
        <taxon>Clostridium</taxon>
    </lineage>
</organism>
<dbReference type="InterPro" id="IPR014729">
    <property type="entry name" value="Rossmann-like_a/b/a_fold"/>
</dbReference>
<proteinExistence type="predicted"/>
<dbReference type="OrthoDB" id="9774475at2"/>
<evidence type="ECO:0000313" key="3">
    <source>
        <dbReference type="Proteomes" id="UP000076603"/>
    </source>
</evidence>
<dbReference type="SUPFAM" id="SSF52402">
    <property type="entry name" value="Adenine nucleotide alpha hydrolases-like"/>
    <property type="match status" value="1"/>
</dbReference>
<dbReference type="InterPro" id="IPR002500">
    <property type="entry name" value="PAPS_reduct_dom"/>
</dbReference>
<gene>
    <name evidence="2" type="primary">cysH</name>
    <name evidence="2" type="ORF">CLMAG_63260</name>
</gene>
<dbReference type="PROSITE" id="PS00012">
    <property type="entry name" value="PHOSPHOPANTETHEINE"/>
    <property type="match status" value="1"/>
</dbReference>
<name>A0A162QCS0_9CLOT</name>
<dbReference type="Pfam" id="PF01507">
    <property type="entry name" value="PAPS_reduct"/>
    <property type="match status" value="1"/>
</dbReference>
<dbReference type="RefSeq" id="WP_066631208.1">
    <property type="nucleotide sequence ID" value="NZ_FQXL01000066.1"/>
</dbReference>
<dbReference type="AlphaFoldDB" id="A0A162QCS0"/>
<dbReference type="EC" id="1.8.4.8" evidence="2"/>
<dbReference type="Gene3D" id="3.40.50.620">
    <property type="entry name" value="HUPs"/>
    <property type="match status" value="1"/>
</dbReference>
<keyword evidence="2" id="KW-0560">Oxidoreductase</keyword>
<comment type="caution">
    <text evidence="2">The sequence shown here is derived from an EMBL/GenBank/DDBJ whole genome shotgun (WGS) entry which is preliminary data.</text>
</comment>
<keyword evidence="3" id="KW-1185">Reference proteome</keyword>
<evidence type="ECO:0000259" key="1">
    <source>
        <dbReference type="Pfam" id="PF01507"/>
    </source>
</evidence>
<dbReference type="InterPro" id="IPR050128">
    <property type="entry name" value="Sulfate_adenylyltrnsfr_sub2"/>
</dbReference>
<dbReference type="PANTHER" id="PTHR43196:SF2">
    <property type="entry name" value="PHOSPHOADENOSINE PHOSPHOSULFATE REDUCTASE"/>
    <property type="match status" value="1"/>
</dbReference>
<reference evidence="2 3" key="1">
    <citation type="submission" date="2016-04" db="EMBL/GenBank/DDBJ databases">
        <title>Genome sequence of Clostridium magnum DSM 2767.</title>
        <authorList>
            <person name="Poehlein A."/>
            <person name="Uhlig R."/>
            <person name="Fischer R."/>
            <person name="Bahl H."/>
            <person name="Daniel R."/>
        </authorList>
    </citation>
    <scope>NUCLEOTIDE SEQUENCE [LARGE SCALE GENOMIC DNA]</scope>
    <source>
        <strain evidence="2 3">DSM 2767</strain>
    </source>
</reference>
<dbReference type="PATRIC" id="fig|1121326.3.peg.6393"/>
<dbReference type="STRING" id="1121326.CLMAG_63260"/>
<dbReference type="PANTHER" id="PTHR43196">
    <property type="entry name" value="SULFATE ADENYLYLTRANSFERASE SUBUNIT 2"/>
    <property type="match status" value="1"/>
</dbReference>
<sequence>MAIQLKDIILDDYKNRFSAPPNSFPLHKDNLSMDVINLDGKPTIEAKFKIRGIEDKNSVWKDVMLRYYDIPQEPQELMDTIFKLATDIKLELVGMEAQKATKDRPAIPAIEGQYPHKNLATHGLRFIEDMNVHYKDSKGRERKKEAKARFTLAMAEKQALYLLKKTLRYSKDTTISCSFGVDSVLALHLLRRVTKKDFKVIFNNSLIEYKETYELKAELEKEWDLNIIETKPVESYWSLLEKQGFNFDRKSDRREKNGSKKSNSETCCAKIKHEPFYNLIAQNNFNVNISGLRADESRARMQSALRDSVVYYAKTWSMIRVNPITFFTNTLIWDYIRKYNVKYSKVYDMKLYWEDVFDSVDDEDFGEVCYSPRTGCWPCAVNMERFYFSWLKKFKPLLYWHLMKDRGLAKTLFSMNAHKIGLAKPKTEMKAKVQNTTGQISLFDTEETTESKSCDSCSSVFDDNTVDELLEKYSVEMMETWITRRPCKFMTVS</sequence>
<dbReference type="Proteomes" id="UP000076603">
    <property type="component" value="Unassembled WGS sequence"/>
</dbReference>
<accession>A0A162QCS0</accession>
<dbReference type="EMBL" id="LWAE01000020">
    <property type="protein sequence ID" value="KZL88399.1"/>
    <property type="molecule type" value="Genomic_DNA"/>
</dbReference>
<dbReference type="GO" id="GO:0004604">
    <property type="term" value="F:phosphoadenylyl-sulfate reductase (thioredoxin) activity"/>
    <property type="evidence" value="ECO:0007669"/>
    <property type="project" value="UniProtKB-EC"/>
</dbReference>